<dbReference type="Pfam" id="PF12439">
    <property type="entry name" value="GDE_N"/>
    <property type="match status" value="1"/>
</dbReference>
<dbReference type="GO" id="GO:0005980">
    <property type="term" value="P:glycogen catabolic process"/>
    <property type="evidence" value="ECO:0007669"/>
    <property type="project" value="InterPro"/>
</dbReference>
<dbReference type="FunFam" id="1.50.10.10:FF:000073">
    <property type="entry name" value="Glycogen debranching enzyme, hypothetical (TreX-like)"/>
    <property type="match status" value="1"/>
</dbReference>
<protein>
    <submittedName>
        <fullName evidence="3">Indirect debranching enzyme</fullName>
    </submittedName>
</protein>
<proteinExistence type="predicted"/>
<dbReference type="InterPro" id="IPR032790">
    <property type="entry name" value="GDE_C"/>
</dbReference>
<dbReference type="Pfam" id="PF06202">
    <property type="entry name" value="GDE_C"/>
    <property type="match status" value="1"/>
</dbReference>
<evidence type="ECO:0000313" key="3">
    <source>
        <dbReference type="EMBL" id="AHB52785.1"/>
    </source>
</evidence>
<feature type="domain" description="Glycogen debranching enzyme C-terminal" evidence="1">
    <location>
        <begin position="333"/>
        <end position="703"/>
    </location>
</feature>
<dbReference type="InterPro" id="IPR012341">
    <property type="entry name" value="6hp_glycosidase-like_sf"/>
</dbReference>
<accession>V5SNP1</accession>
<dbReference type="InterPro" id="IPR008928">
    <property type="entry name" value="6-hairpin_glycosidase_sf"/>
</dbReference>
<feature type="domain" description="Glycogen debranching enzyme bacterial and archaeal type N-terminal" evidence="2">
    <location>
        <begin position="19"/>
        <end position="266"/>
    </location>
</feature>
<evidence type="ECO:0000259" key="1">
    <source>
        <dbReference type="Pfam" id="PF06202"/>
    </source>
</evidence>
<sequence>MDFQLDRKIGNNFQSATTKEWLVTNGIGGYSCGTLTGVLTRSYHGLLIASLQPPVARTLLLTKLDETVSYQGKIYELATNVWADGTIAPQGYLQIESFAVEGTTPIWQYKFADATLSKKIWMKQGENTTYIQYHYQQGHEPLILALKALVNYRSHHHVTIDQSNYLITHNSDNSLKIQANLDSPCLYLYGLNDHQIQSHYLGGEIEKNLLRTANPELQTYLSWSIANIWYLDFALAVETYRGLKDQENHLLAGIGEITLNVGETVTIIASDQPITEKTIAYQYSQHRQRERELIELFTRTKSKRKTPLNRPSTGLKEKANEIPAWLEHLICRADQFIVDRNLTDNQQGKTIIAGYPWFTDWGRDTMIALTGLTISTGRYGIAKEILLTFAKYIDRGMLPNVFPDGNNRPEYNTIDATLWYFEAIRQYYHATNDRDFLTQIYPVLQEIIDWHIKGTRHGIKLDGDGLIYGGESGVQLTWMDAKAGDWVVTPRIGKTIEINALWYNALIFMINHGEIIGQSTQQYQQLAKLTQSSFHKFWYAEGEYCYDVIDSPLVNSGNDRSFRPNQIFAVALPQDIEHSQALFSLSQQKSIVDQVTEKLVTPYGLRSLASDHPDYIGIYQGDRISRDASYHQGTVWSWLIGYFVQSHLAVYQNPKLACSFLLSMVKHIEDSCIGSISEIFDGDRPFHYRGCFSQAWSVAEMIRSYLVCLK</sequence>
<dbReference type="Gene3D" id="1.50.10.10">
    <property type="match status" value="1"/>
</dbReference>
<dbReference type="EMBL" id="KF717070">
    <property type="protein sequence ID" value="AHB52785.1"/>
    <property type="molecule type" value="Genomic_DNA"/>
</dbReference>
<dbReference type="PANTHER" id="PTHR10569">
    <property type="entry name" value="GLYCOGEN DEBRANCHING ENZYME"/>
    <property type="match status" value="1"/>
</dbReference>
<dbReference type="GO" id="GO:0004134">
    <property type="term" value="F:4-alpha-glucanotransferase activity"/>
    <property type="evidence" value="ECO:0007669"/>
    <property type="project" value="InterPro"/>
</dbReference>
<dbReference type="InterPro" id="IPR010401">
    <property type="entry name" value="AGL/Gdb1"/>
</dbReference>
<reference evidence="3" key="1">
    <citation type="journal article" date="2013" name="Plant Cell">
        <title>Convergent evolution of polysaccharide debranching defines a common mechanism for starch accumulation in cyanobacteria and plants.</title>
        <authorList>
            <person name="Cenci U."/>
            <person name="Chabi M."/>
            <person name="Ducatez M."/>
            <person name="Tirtiaux C."/>
            <person name="Nirmal-Raj J."/>
            <person name="Utsumi Y."/>
            <person name="Kobayashi D."/>
            <person name="Sasaki S."/>
            <person name="Suzuki E."/>
            <person name="Nakamura Y."/>
            <person name="Putaux J.L."/>
            <person name="Roussel X."/>
            <person name="Durand-Terrasson A."/>
            <person name="Bhattacharya D."/>
            <person name="Vercoutter-Edouart A.S."/>
            <person name="Maes E."/>
            <person name="Arias M.C."/>
            <person name="Palcic M."/>
            <person name="Sim L."/>
            <person name="Ball S.G."/>
            <person name="Colleoni C."/>
        </authorList>
    </citation>
    <scope>NUCLEOTIDE SEQUENCE</scope>
    <source>
        <strain evidence="3">CLg1</strain>
    </source>
</reference>
<dbReference type="SUPFAM" id="SSF48208">
    <property type="entry name" value="Six-hairpin glycosidases"/>
    <property type="match status" value="1"/>
</dbReference>
<evidence type="ECO:0000259" key="2">
    <source>
        <dbReference type="Pfam" id="PF12439"/>
    </source>
</evidence>
<organism evidence="3">
    <name type="scientific">Cyanobacterium sp. CLg1</name>
    <dbReference type="NCBI Taxonomy" id="197335"/>
    <lineage>
        <taxon>Bacteria</taxon>
        <taxon>Bacillati</taxon>
        <taxon>Cyanobacteriota</taxon>
        <taxon>Cyanophyceae</taxon>
        <taxon>Oscillatoriophycideae</taxon>
        <taxon>Chroococcales</taxon>
        <taxon>Geminocystaceae</taxon>
        <taxon>Cyanobacterium</taxon>
    </lineage>
</organism>
<dbReference type="PANTHER" id="PTHR10569:SF2">
    <property type="entry name" value="GLYCOGEN DEBRANCHING ENZYME"/>
    <property type="match status" value="1"/>
</dbReference>
<dbReference type="InterPro" id="IPR024742">
    <property type="entry name" value="Glycogen_debranch_N"/>
</dbReference>
<name>V5SNP1_9CHRO</name>
<dbReference type="PROSITE" id="PS51257">
    <property type="entry name" value="PROKAR_LIPOPROTEIN"/>
    <property type="match status" value="1"/>
</dbReference>
<dbReference type="GO" id="GO:0004135">
    <property type="term" value="F:amylo-alpha-1,6-glucosidase activity"/>
    <property type="evidence" value="ECO:0007669"/>
    <property type="project" value="InterPro"/>
</dbReference>
<dbReference type="AlphaFoldDB" id="V5SNP1"/>